<dbReference type="AlphaFoldDB" id="A0A410JXX5"/>
<evidence type="ECO:0000313" key="3">
    <source>
        <dbReference type="EMBL" id="QAR33024.1"/>
    </source>
</evidence>
<accession>A0A410JXX5</accession>
<dbReference type="Gene3D" id="3.30.450.20">
    <property type="entry name" value="PAS domain"/>
    <property type="match status" value="1"/>
</dbReference>
<feature type="domain" description="EAL" evidence="2">
    <location>
        <begin position="4"/>
        <end position="257"/>
    </location>
</feature>
<dbReference type="KEGG" id="gtl:EP073_06260"/>
<keyword evidence="1" id="KW-0175">Coiled coil</keyword>
<feature type="coiled-coil region" evidence="1">
    <location>
        <begin position="273"/>
        <end position="300"/>
    </location>
</feature>
<evidence type="ECO:0000256" key="1">
    <source>
        <dbReference type="SAM" id="Coils"/>
    </source>
</evidence>
<dbReference type="InterPro" id="IPR001633">
    <property type="entry name" value="EAL_dom"/>
</dbReference>
<dbReference type="PANTHER" id="PTHR33121:SF76">
    <property type="entry name" value="SIGNALING PROTEIN"/>
    <property type="match status" value="1"/>
</dbReference>
<protein>
    <submittedName>
        <fullName evidence="3">EAL domain-containing protein</fullName>
    </submittedName>
</protein>
<dbReference type="OrthoDB" id="9813903at2"/>
<dbReference type="PANTHER" id="PTHR33121">
    <property type="entry name" value="CYCLIC DI-GMP PHOSPHODIESTERASE PDEF"/>
    <property type="match status" value="1"/>
</dbReference>
<dbReference type="CDD" id="cd01948">
    <property type="entry name" value="EAL"/>
    <property type="match status" value="1"/>
</dbReference>
<dbReference type="SUPFAM" id="SSF103190">
    <property type="entry name" value="Sensory domain-like"/>
    <property type="match status" value="1"/>
</dbReference>
<organism evidence="3 4">
    <name type="scientific">Geovibrio thiophilus</name>
    <dbReference type="NCBI Taxonomy" id="139438"/>
    <lineage>
        <taxon>Bacteria</taxon>
        <taxon>Pseudomonadati</taxon>
        <taxon>Deferribacterota</taxon>
        <taxon>Deferribacteres</taxon>
        <taxon>Deferribacterales</taxon>
        <taxon>Geovibrionaceae</taxon>
        <taxon>Geovibrio</taxon>
    </lineage>
</organism>
<evidence type="ECO:0000259" key="2">
    <source>
        <dbReference type="PROSITE" id="PS50883"/>
    </source>
</evidence>
<gene>
    <name evidence="3" type="ORF">EP073_06260</name>
</gene>
<dbReference type="EMBL" id="CP035108">
    <property type="protein sequence ID" value="QAR33024.1"/>
    <property type="molecule type" value="Genomic_DNA"/>
</dbReference>
<dbReference type="InterPro" id="IPR050706">
    <property type="entry name" value="Cyclic-di-GMP_PDE-like"/>
</dbReference>
<dbReference type="Gene3D" id="3.20.20.450">
    <property type="entry name" value="EAL domain"/>
    <property type="match status" value="1"/>
</dbReference>
<dbReference type="Proteomes" id="UP000287502">
    <property type="component" value="Chromosome"/>
</dbReference>
<evidence type="ECO:0000313" key="4">
    <source>
        <dbReference type="Proteomes" id="UP000287502"/>
    </source>
</evidence>
<dbReference type="PROSITE" id="PS50883">
    <property type="entry name" value="EAL"/>
    <property type="match status" value="1"/>
</dbReference>
<dbReference type="SUPFAM" id="SSF141868">
    <property type="entry name" value="EAL domain-like"/>
    <property type="match status" value="1"/>
</dbReference>
<sequence length="416" mass="47489">MSMVSHLNFDIKEILAKESVITAFQPIISLKRKRIVGLEALTRGCDPANDSMIPPNLLFEAADEAGVTIELDRLCRRTAIKNYRKIKNHRDIVLFLNLNTSVLNQDCELQMRTKIYADTEGINYGNIAMEIVESAVENNAKLIEVIEKYRELGFFVALDDFGALHSNLNRLVITKPDIIKIDRCLVNNVSKSYYQRSIIKSIIELAKTIGSLTLAEGLEEEEDIFTCYEMGIDLYQGFYFARPGEFDEIAVEGCINRVLTCADKIKKNIETSINENKEKHKENQKIIEEVERRLNKLTIKDFFQEFQETANGNDSVQCIYLLDSSGTQIGPTICGCGKKSLKQNHFFRPAEELDDHSLKDYYYYISHLGLERFYTNPYISLASGQLCRTASFRTNAGAKNYIVCIDFIEQKLDIQV</sequence>
<keyword evidence="4" id="KW-1185">Reference proteome</keyword>
<dbReference type="GO" id="GO:0071111">
    <property type="term" value="F:cyclic-guanylate-specific phosphodiesterase activity"/>
    <property type="evidence" value="ECO:0007669"/>
    <property type="project" value="InterPro"/>
</dbReference>
<dbReference type="SMART" id="SM00052">
    <property type="entry name" value="EAL"/>
    <property type="match status" value="1"/>
</dbReference>
<name>A0A410JXX5_9BACT</name>
<proteinExistence type="predicted"/>
<dbReference type="Pfam" id="PF00563">
    <property type="entry name" value="EAL"/>
    <property type="match status" value="1"/>
</dbReference>
<dbReference type="InterPro" id="IPR035919">
    <property type="entry name" value="EAL_sf"/>
</dbReference>
<reference evidence="3 4" key="1">
    <citation type="submission" date="2019-01" db="EMBL/GenBank/DDBJ databases">
        <title>Geovibrio thiophilus DSM 11263, complete genome.</title>
        <authorList>
            <person name="Spring S."/>
            <person name="Bunk B."/>
            <person name="Sproer C."/>
        </authorList>
    </citation>
    <scope>NUCLEOTIDE SEQUENCE [LARGE SCALE GENOMIC DNA]</scope>
    <source>
        <strain evidence="3 4">DSM 11263</strain>
    </source>
</reference>
<dbReference type="InterPro" id="IPR029151">
    <property type="entry name" value="Sensor-like_sf"/>
</dbReference>